<dbReference type="EMBL" id="JAUKPO010000003">
    <property type="protein sequence ID" value="MDO1446137.1"/>
    <property type="molecule type" value="Genomic_DNA"/>
</dbReference>
<proteinExistence type="predicted"/>
<evidence type="ECO:0000313" key="2">
    <source>
        <dbReference type="Proteomes" id="UP001168528"/>
    </source>
</evidence>
<dbReference type="Proteomes" id="UP001168528">
    <property type="component" value="Unassembled WGS sequence"/>
</dbReference>
<gene>
    <name evidence="1" type="ORF">Q0590_07735</name>
</gene>
<sequence>MGKTILFNSFIVYTFIMCTIALGKAFAINSTIHVSSAQHTKLLPPASAEPVHTHMPIDELLIESDSIEFDVEVVQSRKFFLSFTMKRGETFFIKIYDIIGNLIHHEVVSKKGWFRKQYDLSKYKTDLYVIEVGSGRKAKIKRLFLG</sequence>
<evidence type="ECO:0008006" key="3">
    <source>
        <dbReference type="Google" id="ProtNLM"/>
    </source>
</evidence>
<evidence type="ECO:0000313" key="1">
    <source>
        <dbReference type="EMBL" id="MDO1446137.1"/>
    </source>
</evidence>
<protein>
    <recommendedName>
        <fullName evidence="3">T9SS type A sorting domain-containing protein</fullName>
    </recommendedName>
</protein>
<reference evidence="1" key="1">
    <citation type="submission" date="2023-07" db="EMBL/GenBank/DDBJ databases">
        <title>The genome sequence of Rhodocytophaga aerolata KACC 12507.</title>
        <authorList>
            <person name="Zhang X."/>
        </authorList>
    </citation>
    <scope>NUCLEOTIDE SEQUENCE</scope>
    <source>
        <strain evidence="1">KACC 12507</strain>
    </source>
</reference>
<comment type="caution">
    <text evidence="1">The sequence shown here is derived from an EMBL/GenBank/DDBJ whole genome shotgun (WGS) entry which is preliminary data.</text>
</comment>
<dbReference type="RefSeq" id="WP_302036938.1">
    <property type="nucleotide sequence ID" value="NZ_JAUKPO010000003.1"/>
</dbReference>
<organism evidence="1 2">
    <name type="scientific">Rhodocytophaga aerolata</name>
    <dbReference type="NCBI Taxonomy" id="455078"/>
    <lineage>
        <taxon>Bacteria</taxon>
        <taxon>Pseudomonadati</taxon>
        <taxon>Bacteroidota</taxon>
        <taxon>Cytophagia</taxon>
        <taxon>Cytophagales</taxon>
        <taxon>Rhodocytophagaceae</taxon>
        <taxon>Rhodocytophaga</taxon>
    </lineage>
</organism>
<accession>A0ABT8R214</accession>
<name>A0ABT8R214_9BACT</name>
<keyword evidence="2" id="KW-1185">Reference proteome</keyword>